<sequence>MDILEKIAEEKIREAIENGEFKNLPGKGKPLNLEDLSTVPEDLRMGYKIMKNAGVVPEEMQLQKEILSLHDLLNCCHDDQERELLKKKLSEKMLRFNSLMEKRKMPGTSAFRTYQSKLYDKFNR</sequence>
<feature type="domain" description="DnaJ homologue subfamily C member 28 conserved" evidence="1">
    <location>
        <begin position="7"/>
        <end position="73"/>
    </location>
</feature>
<dbReference type="PANTHER" id="PTHR39158:SF1">
    <property type="entry name" value="DNAJ HOMOLOG SUBFAMILY C MEMBER 28"/>
    <property type="match status" value="1"/>
</dbReference>
<gene>
    <name evidence="2" type="ORF">EFBL_2856</name>
</gene>
<dbReference type="OrthoDB" id="9798476at2"/>
<name>A0A292YRV3_9BACL</name>
<dbReference type="EMBL" id="BDUF01000086">
    <property type="protein sequence ID" value="GAX91190.1"/>
    <property type="molecule type" value="Genomic_DNA"/>
</dbReference>
<evidence type="ECO:0000313" key="3">
    <source>
        <dbReference type="Proteomes" id="UP000217785"/>
    </source>
</evidence>
<accession>A0A292YRV3</accession>
<organism evidence="2 3">
    <name type="scientific">Effusibacillus lacus</name>
    <dbReference type="NCBI Taxonomy" id="1348429"/>
    <lineage>
        <taxon>Bacteria</taxon>
        <taxon>Bacillati</taxon>
        <taxon>Bacillota</taxon>
        <taxon>Bacilli</taxon>
        <taxon>Bacillales</taxon>
        <taxon>Alicyclobacillaceae</taxon>
        <taxon>Effusibacillus</taxon>
    </lineage>
</organism>
<comment type="caution">
    <text evidence="2">The sequence shown here is derived from an EMBL/GenBank/DDBJ whole genome shotgun (WGS) entry which is preliminary data.</text>
</comment>
<dbReference type="RefSeq" id="WP_096182917.1">
    <property type="nucleotide sequence ID" value="NZ_BDUF01000086.1"/>
</dbReference>
<evidence type="ECO:0000313" key="2">
    <source>
        <dbReference type="EMBL" id="GAX91190.1"/>
    </source>
</evidence>
<dbReference type="AlphaFoldDB" id="A0A292YRV3"/>
<dbReference type="Pfam" id="PF09350">
    <property type="entry name" value="DJC28_CD"/>
    <property type="match status" value="1"/>
</dbReference>
<dbReference type="InterPro" id="IPR052573">
    <property type="entry name" value="DnaJ_C_subfamily_28"/>
</dbReference>
<reference evidence="3" key="1">
    <citation type="submission" date="2017-07" db="EMBL/GenBank/DDBJ databases">
        <title>Draft genome sequence of Effusibacillus lacus strain skLN1.</title>
        <authorList>
            <person name="Watanabe M."/>
            <person name="Kojima H."/>
            <person name="Fukui M."/>
        </authorList>
    </citation>
    <scope>NUCLEOTIDE SEQUENCE [LARGE SCALE GENOMIC DNA]</scope>
    <source>
        <strain evidence="3">skLN1</strain>
    </source>
</reference>
<dbReference type="Proteomes" id="UP000217785">
    <property type="component" value="Unassembled WGS sequence"/>
</dbReference>
<dbReference type="InterPro" id="IPR018961">
    <property type="entry name" value="DnaJ_homolog_subfam-C_membr-28"/>
</dbReference>
<proteinExistence type="predicted"/>
<dbReference type="PANTHER" id="PTHR39158">
    <property type="entry name" value="OS08G0560600 PROTEIN"/>
    <property type="match status" value="1"/>
</dbReference>
<evidence type="ECO:0000259" key="1">
    <source>
        <dbReference type="Pfam" id="PF09350"/>
    </source>
</evidence>
<keyword evidence="3" id="KW-1185">Reference proteome</keyword>
<protein>
    <submittedName>
        <fullName evidence="2">DUF1992 domain-containing protein</fullName>
    </submittedName>
</protein>